<name>A0A2P7NW55_9PROT</name>
<keyword evidence="1" id="KW-0732">Signal</keyword>
<gene>
    <name evidence="2" type="ORF">C7H79_06785</name>
</gene>
<protein>
    <submittedName>
        <fullName evidence="2">Uncharacterized protein</fullName>
    </submittedName>
</protein>
<accession>A0A2P7NW55</accession>
<sequence>MKKNIAWKICAAFLFMAGVHSALAESVAVQSNTIFVLDNSVAGSQIVVKNLPDGAANSCLIDAESNLLGLSTDTIATDIIVKNSTAVITTYNNVSLMTDVKLVDVSSCPLTDIVDLSECYASFQDGQLTIPCLKHKNDIISVILGQRGNSMNFEFESYKPGKRHDHGNDD</sequence>
<dbReference type="EMBL" id="PXXU01000015">
    <property type="protein sequence ID" value="PSJ17707.1"/>
    <property type="molecule type" value="Genomic_DNA"/>
</dbReference>
<feature type="signal peptide" evidence="1">
    <location>
        <begin position="1"/>
        <end position="24"/>
    </location>
</feature>
<keyword evidence="3" id="KW-1185">Reference proteome</keyword>
<dbReference type="Proteomes" id="UP000241912">
    <property type="component" value="Unassembled WGS sequence"/>
</dbReference>
<dbReference type="OrthoDB" id="8548119at2"/>
<proteinExistence type="predicted"/>
<feature type="chain" id="PRO_5015186300" evidence="1">
    <location>
        <begin position="25"/>
        <end position="170"/>
    </location>
</feature>
<organism evidence="2 3">
    <name type="scientific">Nitrosomonas supralitoralis</name>
    <dbReference type="NCBI Taxonomy" id="2116706"/>
    <lineage>
        <taxon>Bacteria</taxon>
        <taxon>Pseudomonadati</taxon>
        <taxon>Pseudomonadota</taxon>
        <taxon>Betaproteobacteria</taxon>
        <taxon>Nitrosomonadales</taxon>
        <taxon>Nitrosomonadaceae</taxon>
        <taxon>Nitrosomonas</taxon>
    </lineage>
</organism>
<evidence type="ECO:0000313" key="3">
    <source>
        <dbReference type="Proteomes" id="UP000241912"/>
    </source>
</evidence>
<dbReference type="RefSeq" id="WP_106706533.1">
    <property type="nucleotide sequence ID" value="NZ_PXXU01000015.1"/>
</dbReference>
<evidence type="ECO:0000313" key="2">
    <source>
        <dbReference type="EMBL" id="PSJ17707.1"/>
    </source>
</evidence>
<evidence type="ECO:0000256" key="1">
    <source>
        <dbReference type="SAM" id="SignalP"/>
    </source>
</evidence>
<comment type="caution">
    <text evidence="2">The sequence shown here is derived from an EMBL/GenBank/DDBJ whole genome shotgun (WGS) entry which is preliminary data.</text>
</comment>
<reference evidence="2 3" key="1">
    <citation type="submission" date="2018-03" db="EMBL/GenBank/DDBJ databases">
        <title>Draft genome of Nitrosomonas supralitoralis APG5.</title>
        <authorList>
            <person name="Urakawa H."/>
            <person name="Lopez J.V."/>
        </authorList>
    </citation>
    <scope>NUCLEOTIDE SEQUENCE [LARGE SCALE GENOMIC DNA]</scope>
    <source>
        <strain evidence="2 3">APG5</strain>
    </source>
</reference>
<dbReference type="AlphaFoldDB" id="A0A2P7NW55"/>